<dbReference type="AlphaFoldDB" id="A0A1D8K961"/>
<dbReference type="PANTHER" id="PTHR37421:SF1">
    <property type="entry name" value="UPF0260 PROTEIN YCGN"/>
    <property type="match status" value="1"/>
</dbReference>
<keyword evidence="3" id="KW-1185">Reference proteome</keyword>
<dbReference type="NCBIfam" id="NF003507">
    <property type="entry name" value="PRK05170.2-5"/>
    <property type="match status" value="1"/>
</dbReference>
<dbReference type="KEGG" id="aaeo:BJI67_10820"/>
<dbReference type="RefSeq" id="WP_070073035.1">
    <property type="nucleotide sequence ID" value="NZ_CP017448.1"/>
</dbReference>
<dbReference type="PIRSF" id="PIRSF006173">
    <property type="entry name" value="UCP006173"/>
    <property type="match status" value="1"/>
</dbReference>
<organism evidence="2 3">
    <name type="scientific">Acidihalobacter aeolianus</name>
    <dbReference type="NCBI Taxonomy" id="2792603"/>
    <lineage>
        <taxon>Bacteria</taxon>
        <taxon>Pseudomonadati</taxon>
        <taxon>Pseudomonadota</taxon>
        <taxon>Gammaproteobacteria</taxon>
        <taxon>Chromatiales</taxon>
        <taxon>Ectothiorhodospiraceae</taxon>
        <taxon>Acidihalobacter</taxon>
    </lineage>
</organism>
<evidence type="ECO:0000313" key="2">
    <source>
        <dbReference type="EMBL" id="AOV17487.1"/>
    </source>
</evidence>
<dbReference type="Pfam" id="PF03692">
    <property type="entry name" value="CxxCxxCC"/>
    <property type="match status" value="1"/>
</dbReference>
<dbReference type="HAMAP" id="MF_00676">
    <property type="entry name" value="UPF0260"/>
    <property type="match status" value="1"/>
</dbReference>
<dbReference type="InterPro" id="IPR005358">
    <property type="entry name" value="Puta_zinc/iron-chelating_dom"/>
</dbReference>
<evidence type="ECO:0000256" key="1">
    <source>
        <dbReference type="HAMAP-Rule" id="MF_00676"/>
    </source>
</evidence>
<evidence type="ECO:0000313" key="3">
    <source>
        <dbReference type="Proteomes" id="UP000095342"/>
    </source>
</evidence>
<dbReference type="InterPro" id="IPR008228">
    <property type="entry name" value="UCP006173"/>
</dbReference>
<dbReference type="NCBIfam" id="NF003501">
    <property type="entry name" value="PRK05170.1-5"/>
    <property type="match status" value="1"/>
</dbReference>
<sequence>MSLRVEFWRRIPLAQMTAEEWEAVCDGCGRCCLHKLQDEDTGELFFTDVACHLLDAQACQCRDYTHRRRVVPDCIELTLRDLQNFDWLPATCAYRLLAAGQTLPEWHHLECGDREAVHRAGISVRGRCVSEREVDDIEERIVEWLR</sequence>
<dbReference type="EMBL" id="CP017448">
    <property type="protein sequence ID" value="AOV17487.1"/>
    <property type="molecule type" value="Genomic_DNA"/>
</dbReference>
<accession>A0A1D8K961</accession>
<name>A0A1D8K961_9GAMM</name>
<protein>
    <recommendedName>
        <fullName evidence="1">UPF0260 protein BJI67_10820</fullName>
    </recommendedName>
</protein>
<reference evidence="2 3" key="1">
    <citation type="submission" date="2016-09" db="EMBL/GenBank/DDBJ databases">
        <title>Acidihalobacter prosperus V6 (DSM14174).</title>
        <authorList>
            <person name="Khaleque H.N."/>
            <person name="Ramsay J.P."/>
            <person name="Murphy R.J.T."/>
            <person name="Kaksonen A.H."/>
            <person name="Boxall N.J."/>
            <person name="Watkin E.L.J."/>
        </authorList>
    </citation>
    <scope>NUCLEOTIDE SEQUENCE [LARGE SCALE GENOMIC DNA]</scope>
    <source>
        <strain evidence="2 3">V6</strain>
    </source>
</reference>
<gene>
    <name evidence="2" type="ORF">BJI67_10820</name>
</gene>
<dbReference type="PANTHER" id="PTHR37421">
    <property type="entry name" value="UPF0260 PROTEIN YCGN"/>
    <property type="match status" value="1"/>
</dbReference>
<comment type="similarity">
    <text evidence="1">Belongs to the UPF0260 family.</text>
</comment>
<dbReference type="Proteomes" id="UP000095342">
    <property type="component" value="Chromosome"/>
</dbReference>
<proteinExistence type="inferred from homology"/>